<evidence type="ECO:0000313" key="3">
    <source>
        <dbReference type="Proteomes" id="UP001233999"/>
    </source>
</evidence>
<feature type="non-terminal residue" evidence="2">
    <location>
        <position position="1"/>
    </location>
</feature>
<sequence>VVKRARKLISFSTNQYDLSSYSNFYESTYNNYSSSKAEKQEQLPTALPSTSKSWDAQGRSNVQYPGGSRTHFGNDQQGGQSPGKTLSQYEKGYQYGVGKAALDKHVENALLKSELYGDPSAVNQYRYYGGATERKRSQHLTYQPPSKRSYRSEIPFVMPPDDLTNTRSRLKRDLELDPEDVLAVLSLWEAEHRAKSENNPGVDPAWYNYYGVDTPDPFQEEEEDGGEEDDDNSQMDGGWLEGPVAHPSTSSHRYRLERRGGYYYPMQYPMYPAQKRVAYPKDKRFMVTRKRQVNTARDEAQTLAQLLSHQYRDPAVPLRRVVL</sequence>
<feature type="region of interest" description="Disordered" evidence="1">
    <location>
        <begin position="33"/>
        <end position="87"/>
    </location>
</feature>
<evidence type="ECO:0000313" key="2">
    <source>
        <dbReference type="EMBL" id="KAJ9581739.1"/>
    </source>
</evidence>
<evidence type="ECO:0000256" key="1">
    <source>
        <dbReference type="SAM" id="MobiDB-lite"/>
    </source>
</evidence>
<organism evidence="2 3">
    <name type="scientific">Diploptera punctata</name>
    <name type="common">Pacific beetle cockroach</name>
    <dbReference type="NCBI Taxonomy" id="6984"/>
    <lineage>
        <taxon>Eukaryota</taxon>
        <taxon>Metazoa</taxon>
        <taxon>Ecdysozoa</taxon>
        <taxon>Arthropoda</taxon>
        <taxon>Hexapoda</taxon>
        <taxon>Insecta</taxon>
        <taxon>Pterygota</taxon>
        <taxon>Neoptera</taxon>
        <taxon>Polyneoptera</taxon>
        <taxon>Dictyoptera</taxon>
        <taxon>Blattodea</taxon>
        <taxon>Blaberoidea</taxon>
        <taxon>Blaberidae</taxon>
        <taxon>Diplopterinae</taxon>
        <taxon>Diploptera</taxon>
    </lineage>
</organism>
<comment type="caution">
    <text evidence="2">The sequence shown here is derived from an EMBL/GenBank/DDBJ whole genome shotgun (WGS) entry which is preliminary data.</text>
</comment>
<keyword evidence="3" id="KW-1185">Reference proteome</keyword>
<evidence type="ECO:0008006" key="4">
    <source>
        <dbReference type="Google" id="ProtNLM"/>
    </source>
</evidence>
<gene>
    <name evidence="2" type="ORF">L9F63_003916</name>
</gene>
<feature type="region of interest" description="Disordered" evidence="1">
    <location>
        <begin position="134"/>
        <end position="161"/>
    </location>
</feature>
<accession>A0AAD7ZJ94</accession>
<feature type="region of interest" description="Disordered" evidence="1">
    <location>
        <begin position="213"/>
        <end position="251"/>
    </location>
</feature>
<feature type="compositionally biased region" description="Polar residues" evidence="1">
    <location>
        <begin position="71"/>
        <end position="87"/>
    </location>
</feature>
<protein>
    <recommendedName>
        <fullName evidence="4">Prohormone-2</fullName>
    </recommendedName>
</protein>
<feature type="compositionally biased region" description="Polar residues" evidence="1">
    <location>
        <begin position="47"/>
        <end position="63"/>
    </location>
</feature>
<proteinExistence type="predicted"/>
<feature type="compositionally biased region" description="Acidic residues" evidence="1">
    <location>
        <begin position="218"/>
        <end position="233"/>
    </location>
</feature>
<reference evidence="2" key="1">
    <citation type="journal article" date="2023" name="IScience">
        <title>Live-bearing cockroach genome reveals convergent evolutionary mechanisms linked to viviparity in insects and beyond.</title>
        <authorList>
            <person name="Fouks B."/>
            <person name="Harrison M.C."/>
            <person name="Mikhailova A.A."/>
            <person name="Marchal E."/>
            <person name="English S."/>
            <person name="Carruthers M."/>
            <person name="Jennings E.C."/>
            <person name="Chiamaka E.L."/>
            <person name="Frigard R.A."/>
            <person name="Pippel M."/>
            <person name="Attardo G.M."/>
            <person name="Benoit J.B."/>
            <person name="Bornberg-Bauer E."/>
            <person name="Tobe S.S."/>
        </authorList>
    </citation>
    <scope>NUCLEOTIDE SEQUENCE</scope>
    <source>
        <strain evidence="2">Stay&amp;Tobe</strain>
    </source>
</reference>
<dbReference type="Proteomes" id="UP001233999">
    <property type="component" value="Unassembled WGS sequence"/>
</dbReference>
<name>A0AAD7ZJ94_DIPPU</name>
<dbReference type="AlphaFoldDB" id="A0AAD7ZJ94"/>
<dbReference type="EMBL" id="JASPKZ010007844">
    <property type="protein sequence ID" value="KAJ9581739.1"/>
    <property type="molecule type" value="Genomic_DNA"/>
</dbReference>
<reference evidence="2" key="2">
    <citation type="submission" date="2023-05" db="EMBL/GenBank/DDBJ databases">
        <authorList>
            <person name="Fouks B."/>
        </authorList>
    </citation>
    <scope>NUCLEOTIDE SEQUENCE</scope>
    <source>
        <strain evidence="2">Stay&amp;Tobe</strain>
        <tissue evidence="2">Testes</tissue>
    </source>
</reference>